<evidence type="ECO:0000313" key="2">
    <source>
        <dbReference type="EMBL" id="MBP1473268.1"/>
    </source>
</evidence>
<accession>A0ABS4DJN3</accession>
<evidence type="ECO:0000313" key="3">
    <source>
        <dbReference type="Proteomes" id="UP000823790"/>
    </source>
</evidence>
<organism evidence="2 3">
    <name type="scientific">Frateuria flava</name>
    <dbReference type="NCBI Taxonomy" id="2821489"/>
    <lineage>
        <taxon>Bacteria</taxon>
        <taxon>Pseudomonadati</taxon>
        <taxon>Pseudomonadota</taxon>
        <taxon>Gammaproteobacteria</taxon>
        <taxon>Lysobacterales</taxon>
        <taxon>Rhodanobacteraceae</taxon>
        <taxon>Frateuria</taxon>
    </lineage>
</organism>
<name>A0ABS4DJN3_9GAMM</name>
<sequence>MTTHAQLPHHSVWPTTRWRQLALRLGRQLGLIPEQAPVVPPTRRQQLLAAQDRRRAEQRRAAELARGHR</sequence>
<evidence type="ECO:0000256" key="1">
    <source>
        <dbReference type="SAM" id="MobiDB-lite"/>
    </source>
</evidence>
<feature type="region of interest" description="Disordered" evidence="1">
    <location>
        <begin position="48"/>
        <end position="69"/>
    </location>
</feature>
<protein>
    <submittedName>
        <fullName evidence="2">Uncharacterized protein</fullName>
    </submittedName>
</protein>
<feature type="compositionally biased region" description="Basic and acidic residues" evidence="1">
    <location>
        <begin position="51"/>
        <end position="69"/>
    </location>
</feature>
<dbReference type="EMBL" id="JAGJRS010000007">
    <property type="protein sequence ID" value="MBP1473268.1"/>
    <property type="molecule type" value="Genomic_DNA"/>
</dbReference>
<reference evidence="2 3" key="1">
    <citation type="submission" date="2021-04" db="EMBL/GenBank/DDBJ databases">
        <authorList>
            <person name="Huq M.A."/>
        </authorList>
    </citation>
    <scope>NUCLEOTIDE SEQUENCE [LARGE SCALE GENOMIC DNA]</scope>
    <source>
        <strain evidence="2 3">MAH-13</strain>
    </source>
</reference>
<keyword evidence="3" id="KW-1185">Reference proteome</keyword>
<dbReference type="Proteomes" id="UP000823790">
    <property type="component" value="Unassembled WGS sequence"/>
</dbReference>
<dbReference type="RefSeq" id="WP_209615550.1">
    <property type="nucleotide sequence ID" value="NZ_JAGJRS010000007.1"/>
</dbReference>
<gene>
    <name evidence="2" type="ORF">J7I44_03100</name>
</gene>
<comment type="caution">
    <text evidence="2">The sequence shown here is derived from an EMBL/GenBank/DDBJ whole genome shotgun (WGS) entry which is preliminary data.</text>
</comment>
<proteinExistence type="predicted"/>